<gene>
    <name evidence="9" type="ORF">GpartN1_g5858.t1</name>
</gene>
<dbReference type="AlphaFoldDB" id="A0A9C7Q2M8"/>
<dbReference type="PANTHER" id="PTHR11567:SF211">
    <property type="entry name" value="PROSTATIC ACID PHOSPHATASE"/>
    <property type="match status" value="1"/>
</dbReference>
<evidence type="ECO:0000256" key="2">
    <source>
        <dbReference type="ARBA" id="ARBA00005375"/>
    </source>
</evidence>
<keyword evidence="5" id="KW-1015">Disulfide bond</keyword>
<comment type="similarity">
    <text evidence="2">Belongs to the histidine acid phosphatase family.</text>
</comment>
<dbReference type="PROSITE" id="PS00616">
    <property type="entry name" value="HIS_ACID_PHOSPHAT_1"/>
    <property type="match status" value="1"/>
</dbReference>
<evidence type="ECO:0000256" key="8">
    <source>
        <dbReference type="SAM" id="SignalP"/>
    </source>
</evidence>
<dbReference type="InterPro" id="IPR000560">
    <property type="entry name" value="His_Pase_clade-2"/>
</dbReference>
<feature type="chain" id="PRO_5039286025" description="Acid phosphatase" evidence="8">
    <location>
        <begin position="25"/>
        <end position="439"/>
    </location>
</feature>
<evidence type="ECO:0000256" key="4">
    <source>
        <dbReference type="ARBA" id="ARBA00022801"/>
    </source>
</evidence>
<keyword evidence="7" id="KW-0812">Transmembrane</keyword>
<dbReference type="EMBL" id="BQMJ01000050">
    <property type="protein sequence ID" value="GJQ14067.1"/>
    <property type="molecule type" value="Genomic_DNA"/>
</dbReference>
<dbReference type="InterPro" id="IPR033379">
    <property type="entry name" value="Acid_Pase_AS"/>
</dbReference>
<feature type="signal peptide" evidence="8">
    <location>
        <begin position="1"/>
        <end position="24"/>
    </location>
</feature>
<dbReference type="Proteomes" id="UP001061958">
    <property type="component" value="Unassembled WGS sequence"/>
</dbReference>
<evidence type="ECO:0000256" key="1">
    <source>
        <dbReference type="ARBA" id="ARBA00000032"/>
    </source>
</evidence>
<keyword evidence="3 8" id="KW-0732">Signal</keyword>
<keyword evidence="4" id="KW-0378">Hydrolase</keyword>
<accession>A0A9C7Q2M8</accession>
<keyword evidence="10" id="KW-1185">Reference proteome</keyword>
<reference evidence="9" key="1">
    <citation type="journal article" date="2022" name="Proc. Natl. Acad. Sci. U.S.A.">
        <title>Life cycle and functional genomics of the unicellular red alga Galdieria for elucidating algal and plant evolution and industrial use.</title>
        <authorList>
            <person name="Hirooka S."/>
            <person name="Itabashi T."/>
            <person name="Ichinose T.M."/>
            <person name="Onuma R."/>
            <person name="Fujiwara T."/>
            <person name="Yamashita S."/>
            <person name="Jong L.W."/>
            <person name="Tomita R."/>
            <person name="Iwane A.H."/>
            <person name="Miyagishima S.Y."/>
        </authorList>
    </citation>
    <scope>NUCLEOTIDE SEQUENCE</scope>
    <source>
        <strain evidence="9">NBRC 102759</strain>
    </source>
</reference>
<dbReference type="InterPro" id="IPR029033">
    <property type="entry name" value="His_PPase_superfam"/>
</dbReference>
<name>A0A9C7Q2M8_9RHOD</name>
<proteinExistence type="inferred from homology"/>
<evidence type="ECO:0008006" key="11">
    <source>
        <dbReference type="Google" id="ProtNLM"/>
    </source>
</evidence>
<evidence type="ECO:0000256" key="7">
    <source>
        <dbReference type="SAM" id="Phobius"/>
    </source>
</evidence>
<keyword evidence="7" id="KW-0472">Membrane</keyword>
<evidence type="ECO:0000256" key="6">
    <source>
        <dbReference type="ARBA" id="ARBA00023180"/>
    </source>
</evidence>
<dbReference type="Gene3D" id="3.40.50.1240">
    <property type="entry name" value="Phosphoglycerate mutase-like"/>
    <property type="match status" value="1"/>
</dbReference>
<comment type="catalytic activity">
    <reaction evidence="1">
        <text>a phosphate monoester + H2O = an alcohol + phosphate</text>
        <dbReference type="Rhea" id="RHEA:15017"/>
        <dbReference type="ChEBI" id="CHEBI:15377"/>
        <dbReference type="ChEBI" id="CHEBI:30879"/>
        <dbReference type="ChEBI" id="CHEBI:43474"/>
        <dbReference type="ChEBI" id="CHEBI:67140"/>
        <dbReference type="EC" id="3.1.3.2"/>
    </reaction>
</comment>
<evidence type="ECO:0000256" key="3">
    <source>
        <dbReference type="ARBA" id="ARBA00022729"/>
    </source>
</evidence>
<organism evidence="9 10">
    <name type="scientific">Galdieria partita</name>
    <dbReference type="NCBI Taxonomy" id="83374"/>
    <lineage>
        <taxon>Eukaryota</taxon>
        <taxon>Rhodophyta</taxon>
        <taxon>Bangiophyceae</taxon>
        <taxon>Galdieriales</taxon>
        <taxon>Galdieriaceae</taxon>
        <taxon>Galdieria</taxon>
    </lineage>
</organism>
<keyword evidence="7" id="KW-1133">Transmembrane helix</keyword>
<feature type="transmembrane region" description="Helical" evidence="7">
    <location>
        <begin position="393"/>
        <end position="414"/>
    </location>
</feature>
<keyword evidence="6" id="KW-0325">Glycoprotein</keyword>
<dbReference type="GO" id="GO:0003993">
    <property type="term" value="F:acid phosphatase activity"/>
    <property type="evidence" value="ECO:0007669"/>
    <property type="project" value="UniProtKB-EC"/>
</dbReference>
<dbReference type="Pfam" id="PF00328">
    <property type="entry name" value="His_Phos_2"/>
    <property type="match status" value="1"/>
</dbReference>
<sequence>MIRRGIVWRLLLLAYFAFTIICEAKLVQVIEICRHGDRSPLNTYPNDPKPYHLWPGGPGQLTAQGMRAHFELGRRLRQRYIDSGFLLENLSVDEVMVLSSDTDRTLMSAYCQMAGFYPYETGPFVTDEDGTVLTPALPFFWQPIPIHSDVRNNDTMIKVGANCPRHEQILEQLRESQDWLAKRNESWLLLQRVANITGLEHCDLDDLGRILDVWICDQSHDIQVPQLDEELFHQVENVTAWVYQRSYESKEVQKLLAGLLLEDIISHILSRVSQKSLLKFIVYSGHDTTIASLLSCWQAFDGFNPPYNSTIILELHLNDSVDVSENLNNYYVHLEYNNATIRLPVCDDPCPLTAFIHYLNEFALNDSQRKKLCVWRETLSYSKWMQWLPSTQLVYFLPLVIIGIVIFISSRYLYNRFIRKLRRTNVEESEGPLLVSNSS</sequence>
<comment type="caution">
    <text evidence="9">The sequence shown here is derived from an EMBL/GenBank/DDBJ whole genome shotgun (WGS) entry which is preliminary data.</text>
</comment>
<dbReference type="PANTHER" id="PTHR11567">
    <property type="entry name" value="ACID PHOSPHATASE-RELATED"/>
    <property type="match status" value="1"/>
</dbReference>
<dbReference type="OrthoDB" id="258392at2759"/>
<dbReference type="CDD" id="cd07061">
    <property type="entry name" value="HP_HAP_like"/>
    <property type="match status" value="1"/>
</dbReference>
<evidence type="ECO:0000313" key="10">
    <source>
        <dbReference type="Proteomes" id="UP001061958"/>
    </source>
</evidence>
<reference evidence="9" key="2">
    <citation type="submission" date="2022-01" db="EMBL/GenBank/DDBJ databases">
        <authorList>
            <person name="Hirooka S."/>
            <person name="Miyagishima S.Y."/>
        </authorList>
    </citation>
    <scope>NUCLEOTIDE SEQUENCE</scope>
    <source>
        <strain evidence="9">NBRC 102759</strain>
    </source>
</reference>
<evidence type="ECO:0000313" key="9">
    <source>
        <dbReference type="EMBL" id="GJQ14067.1"/>
    </source>
</evidence>
<evidence type="ECO:0000256" key="5">
    <source>
        <dbReference type="ARBA" id="ARBA00023157"/>
    </source>
</evidence>
<dbReference type="SUPFAM" id="SSF53254">
    <property type="entry name" value="Phosphoglycerate mutase-like"/>
    <property type="match status" value="1"/>
</dbReference>
<dbReference type="InterPro" id="IPR050645">
    <property type="entry name" value="Histidine_acid_phosphatase"/>
</dbReference>
<protein>
    <recommendedName>
        <fullName evidence="11">Acid phosphatase</fullName>
    </recommendedName>
</protein>